<dbReference type="PRINTS" id="PR00932">
    <property type="entry name" value="AMINO1PTASE"/>
</dbReference>
<accession>A0A1Q3A4T5</accession>
<dbReference type="SUPFAM" id="SSF53187">
    <property type="entry name" value="Zn-dependent exopeptidases"/>
    <property type="match status" value="1"/>
</dbReference>
<dbReference type="GO" id="GO:0042802">
    <property type="term" value="F:identical protein binding"/>
    <property type="evidence" value="ECO:0007669"/>
    <property type="project" value="EnsemblFungi"/>
</dbReference>
<keyword evidence="4 9" id="KW-0645">Protease</keyword>
<comment type="similarity">
    <text evidence="2 9">Belongs to the peptidase M18 family.</text>
</comment>
<dbReference type="InterPro" id="IPR023358">
    <property type="entry name" value="Peptidase_M18_dom2"/>
</dbReference>
<evidence type="ECO:0000256" key="9">
    <source>
        <dbReference type="RuleBase" id="RU004386"/>
    </source>
</evidence>
<evidence type="ECO:0000313" key="10">
    <source>
        <dbReference type="EMBL" id="GAV50712.1"/>
    </source>
</evidence>
<comment type="caution">
    <text evidence="10">The sequence shown here is derived from an EMBL/GenBank/DDBJ whole genome shotgun (WGS) entry which is preliminary data.</text>
</comment>
<dbReference type="PANTHER" id="PTHR28570">
    <property type="entry name" value="ASPARTYL AMINOPEPTIDASE"/>
    <property type="match status" value="1"/>
</dbReference>
<keyword evidence="7 9" id="KW-0862">Zinc</keyword>
<evidence type="ECO:0000256" key="4">
    <source>
        <dbReference type="ARBA" id="ARBA00022670"/>
    </source>
</evidence>
<dbReference type="GO" id="GO:0000324">
    <property type="term" value="C:fungal-type vacuole"/>
    <property type="evidence" value="ECO:0007669"/>
    <property type="project" value="EnsemblFungi"/>
</dbReference>
<dbReference type="Gene3D" id="2.30.250.10">
    <property type="entry name" value="Aminopeptidase i, Domain 2"/>
    <property type="match status" value="1"/>
</dbReference>
<dbReference type="FunFam" id="2.30.250.10:FF:000001">
    <property type="entry name" value="Aspartyl aminopeptidase 1"/>
    <property type="match status" value="1"/>
</dbReference>
<evidence type="ECO:0000256" key="2">
    <source>
        <dbReference type="ARBA" id="ARBA00008290"/>
    </source>
</evidence>
<dbReference type="Proteomes" id="UP000187013">
    <property type="component" value="Unassembled WGS sequence"/>
</dbReference>
<name>A0A1Q3A4T5_ZYGRO</name>
<dbReference type="EMBL" id="BDGX01000026">
    <property type="protein sequence ID" value="GAV50712.1"/>
    <property type="molecule type" value="Genomic_DNA"/>
</dbReference>
<evidence type="ECO:0000256" key="5">
    <source>
        <dbReference type="ARBA" id="ARBA00022723"/>
    </source>
</evidence>
<dbReference type="GO" id="GO:0006508">
    <property type="term" value="P:proteolysis"/>
    <property type="evidence" value="ECO:0007669"/>
    <property type="project" value="UniProtKB-KW"/>
</dbReference>
<dbReference type="CDD" id="cd05658">
    <property type="entry name" value="M18_DAP"/>
    <property type="match status" value="1"/>
</dbReference>
<dbReference type="GO" id="GO:0032258">
    <property type="term" value="P:cytoplasm to vacuole targeting by the Cvt pathway"/>
    <property type="evidence" value="ECO:0007669"/>
    <property type="project" value="EnsemblFungi"/>
</dbReference>
<dbReference type="OrthoDB" id="9880441at2759"/>
<dbReference type="InterPro" id="IPR001948">
    <property type="entry name" value="Peptidase_M18"/>
</dbReference>
<dbReference type="AlphaFoldDB" id="A0A1Q3A4T5"/>
<dbReference type="GO" id="GO:0008270">
    <property type="term" value="F:zinc ion binding"/>
    <property type="evidence" value="ECO:0007669"/>
    <property type="project" value="InterPro"/>
</dbReference>
<organism evidence="10 11">
    <name type="scientific">Zygosaccharomyces rouxii</name>
    <dbReference type="NCBI Taxonomy" id="4956"/>
    <lineage>
        <taxon>Eukaryota</taxon>
        <taxon>Fungi</taxon>
        <taxon>Dikarya</taxon>
        <taxon>Ascomycota</taxon>
        <taxon>Saccharomycotina</taxon>
        <taxon>Saccharomycetes</taxon>
        <taxon>Saccharomycetales</taxon>
        <taxon>Saccharomycetaceae</taxon>
        <taxon>Zygosaccharomyces</taxon>
    </lineage>
</organism>
<evidence type="ECO:0000256" key="8">
    <source>
        <dbReference type="ARBA" id="ARBA00023049"/>
    </source>
</evidence>
<dbReference type="SUPFAM" id="SSF101821">
    <property type="entry name" value="Aminopeptidase/glucanase lid domain"/>
    <property type="match status" value="1"/>
</dbReference>
<dbReference type="OMA" id="DWPIAKI"/>
<comment type="cofactor">
    <cofactor evidence="1">
        <name>Zn(2+)</name>
        <dbReference type="ChEBI" id="CHEBI:29105"/>
    </cofactor>
</comment>
<dbReference type="eggNOG" id="KOG2596">
    <property type="taxonomic scope" value="Eukaryota"/>
</dbReference>
<evidence type="ECO:0000256" key="1">
    <source>
        <dbReference type="ARBA" id="ARBA00001947"/>
    </source>
</evidence>
<dbReference type="Pfam" id="PF02127">
    <property type="entry name" value="Peptidase_M18"/>
    <property type="match status" value="1"/>
</dbReference>
<dbReference type="Gene3D" id="3.40.630.10">
    <property type="entry name" value="Zn peptidases"/>
    <property type="match status" value="1"/>
</dbReference>
<keyword evidence="6 9" id="KW-0378">Hydrolase</keyword>
<gene>
    <name evidence="10" type="ORF">ZYGR_0Z01350</name>
</gene>
<reference evidence="10 11" key="1">
    <citation type="submission" date="2016-08" db="EMBL/GenBank/DDBJ databases">
        <title>Draft genome sequence of allopolyploid Zygosaccharomyces rouxii.</title>
        <authorList>
            <person name="Watanabe J."/>
            <person name="Uehara K."/>
            <person name="Mogi Y."/>
            <person name="Tsukioka Y."/>
        </authorList>
    </citation>
    <scope>NUCLEOTIDE SEQUENCE [LARGE SCALE GENOMIC DNA]</scope>
    <source>
        <strain evidence="10 11">NBRC 110957</strain>
    </source>
</reference>
<proteinExistence type="inferred from homology"/>
<keyword evidence="5 9" id="KW-0479">Metal-binding</keyword>
<keyword evidence="8 9" id="KW-0482">Metalloprotease</keyword>
<dbReference type="GO" id="GO:0034270">
    <property type="term" value="C:Cvt complex"/>
    <property type="evidence" value="ECO:0007669"/>
    <property type="project" value="EnsemblFungi"/>
</dbReference>
<evidence type="ECO:0000313" key="11">
    <source>
        <dbReference type="Proteomes" id="UP000187013"/>
    </source>
</evidence>
<sequence>MSDQRAIIDHLTKTLELLSVEKSQPQQQKSVPEPRRVDTQDLVEYSHSYIDFTYDNPTIYHLTASLSQKLEKAGFTYLSEKENWQDKLTKGQGGKFYTVRNGTNLSAFVVGDKWDQYKGVGAIGAHADSLTAKLKPLSKKKSVEGYELLGVAPYGGTLNDLWFDRDLGIGGRVLYKDGDQFKSKLISSAPHPIARIPSLAPHFGAPALPPFDKETQAVPVVGFSQGEEEEAATEQEKGSVLFGKHSLQLLRYVAQLAGLDVAQLVQLDLDLFDVQKGTIGGIKNDFLFAPRIDDRICSYASLIALLEYAANVDLANSDTFALVALFDNEEIGSLSRQGAIGGLLKTTVERSARAFHEGPVDFHSLWANSIILSADVNHLFNPNFAEVYLENHRPKPNVGVTLSIDTNQHMVTDVIGTTFAEELGRINGDRVQYFHIKNNSRSGGTIGPYIASQTGARTIDLGIPQLSMHSIRATTGSKDVGLGVKFFRGFFKNWRPVLDRFGDL</sequence>
<keyword evidence="3 9" id="KW-0031">Aminopeptidase</keyword>
<evidence type="ECO:0000256" key="3">
    <source>
        <dbReference type="ARBA" id="ARBA00022438"/>
    </source>
</evidence>
<evidence type="ECO:0008006" key="12">
    <source>
        <dbReference type="Google" id="ProtNLM"/>
    </source>
</evidence>
<evidence type="ECO:0000256" key="6">
    <source>
        <dbReference type="ARBA" id="ARBA00022801"/>
    </source>
</evidence>
<dbReference type="GO" id="GO:0070006">
    <property type="term" value="F:metalloaminopeptidase activity"/>
    <property type="evidence" value="ECO:0007669"/>
    <property type="project" value="EnsemblFungi"/>
</dbReference>
<evidence type="ECO:0000256" key="7">
    <source>
        <dbReference type="ARBA" id="ARBA00022833"/>
    </source>
</evidence>
<dbReference type="PANTHER" id="PTHR28570:SF4">
    <property type="entry name" value="VACUOLAR AMINOPEPTIDASE 1"/>
    <property type="match status" value="1"/>
</dbReference>
<protein>
    <recommendedName>
        <fullName evidence="12">Vacuolar aminopeptidase 1</fullName>
    </recommendedName>
</protein>